<dbReference type="Proteomes" id="UP000265354">
    <property type="component" value="Unassembled WGS sequence"/>
</dbReference>
<sequence>MSQVRGGTRWKRFAVVMVPSVAATAAIGVGLAQGALAASFAVSGQEFKVSTDSLTGKGFAQYGGVDMGYKNVAEGDEQVLHPVAISAFKDASIRGMCQSVVTDVPLLGKITLKLKAGGGKEPVRATNLYLDVTELDADAEFKNIDIGVAAKNTDDPGVGKGPAVKDKTIMQNGFAQQAEEVTLTGVKQKAWATTAGTFKLSGLSMRLHKGAGSGVECY</sequence>
<name>A0A2S1Z3D1_9ACTN</name>
<evidence type="ECO:0000313" key="5">
    <source>
        <dbReference type="Proteomes" id="UP000265354"/>
    </source>
</evidence>
<accession>A0A2S1Z3D1</accession>
<organism evidence="3 5">
    <name type="scientific">Streptomyces spongiicola</name>
    <dbReference type="NCBI Taxonomy" id="1690221"/>
    <lineage>
        <taxon>Bacteria</taxon>
        <taxon>Bacillati</taxon>
        <taxon>Actinomycetota</taxon>
        <taxon>Actinomycetes</taxon>
        <taxon>Kitasatosporales</taxon>
        <taxon>Streptomycetaceae</taxon>
        <taxon>Streptomyces</taxon>
    </lineage>
</organism>
<feature type="signal peptide" evidence="1">
    <location>
        <begin position="1"/>
        <end position="37"/>
    </location>
</feature>
<dbReference type="RefSeq" id="WP_109295730.1">
    <property type="nucleotide sequence ID" value="NZ_BGZL01000007.1"/>
</dbReference>
<dbReference type="OrthoDB" id="4238587at2"/>
<keyword evidence="4" id="KW-1185">Reference proteome</keyword>
<dbReference type="Proteomes" id="UP000245051">
    <property type="component" value="Chromosome"/>
</dbReference>
<dbReference type="EMBL" id="BGZL01000007">
    <property type="protein sequence ID" value="GBQ01652.1"/>
    <property type="molecule type" value="Genomic_DNA"/>
</dbReference>
<dbReference type="InterPro" id="IPR046198">
    <property type="entry name" value="DUF6230"/>
</dbReference>
<feature type="chain" id="PRO_5044578892" evidence="1">
    <location>
        <begin position="38"/>
        <end position="218"/>
    </location>
</feature>
<proteinExistence type="predicted"/>
<dbReference type="AlphaFoldDB" id="A0A2S1Z3D1"/>
<evidence type="ECO:0000313" key="2">
    <source>
        <dbReference type="EMBL" id="AWK10830.1"/>
    </source>
</evidence>
<keyword evidence="1" id="KW-0732">Signal</keyword>
<evidence type="ECO:0000313" key="4">
    <source>
        <dbReference type="Proteomes" id="UP000245051"/>
    </source>
</evidence>
<reference evidence="2 4" key="1">
    <citation type="submission" date="2018-05" db="EMBL/GenBank/DDBJ databases">
        <title>Complete genome sequence of the Type Strain of Streptomyces spongiicola HNM0071, the producer of staurosporine.</title>
        <authorList>
            <person name="Zhou S."/>
            <person name="Huang X."/>
        </authorList>
    </citation>
    <scope>NUCLEOTIDE SEQUENCE [LARGE SCALE GENOMIC DNA]</scope>
    <source>
        <strain evidence="2 4">HNM0071</strain>
    </source>
</reference>
<evidence type="ECO:0000256" key="1">
    <source>
        <dbReference type="SAM" id="SignalP"/>
    </source>
</evidence>
<dbReference type="Pfam" id="PF19741">
    <property type="entry name" value="DUF6230"/>
    <property type="match status" value="1"/>
</dbReference>
<dbReference type="KEGG" id="sspo:DDQ41_20130"/>
<evidence type="ECO:0000313" key="3">
    <source>
        <dbReference type="EMBL" id="GBQ01652.1"/>
    </source>
</evidence>
<protein>
    <submittedName>
        <fullName evidence="3">Cholesterol esterase</fullName>
    </submittedName>
</protein>
<gene>
    <name evidence="2" type="ORF">DDQ41_20130</name>
    <name evidence="3" type="ORF">SSP531S_30920</name>
</gene>
<dbReference type="EMBL" id="CP029254">
    <property type="protein sequence ID" value="AWK10830.1"/>
    <property type="molecule type" value="Genomic_DNA"/>
</dbReference>
<reference evidence="3 5" key="2">
    <citation type="submission" date="2018-07" db="EMBL/GenBank/DDBJ databases">
        <title>Whole Genome Shotgun Sequence of Streptomyces spongiicola strain 531S.</title>
        <authorList>
            <person name="Dohra H."/>
            <person name="Kodani S."/>
        </authorList>
    </citation>
    <scope>NUCLEOTIDE SEQUENCE [LARGE SCALE GENOMIC DNA]</scope>
    <source>
        <strain evidence="3 5">531S</strain>
    </source>
</reference>